<dbReference type="Gene3D" id="3.90.180.10">
    <property type="entry name" value="Medium-chain alcohol dehydrogenases, catalytic domain"/>
    <property type="match status" value="1"/>
</dbReference>
<proteinExistence type="predicted"/>
<dbReference type="Pfam" id="PF00107">
    <property type="entry name" value="ADH_zinc_N"/>
    <property type="match status" value="1"/>
</dbReference>
<keyword evidence="4" id="KW-1185">Reference proteome</keyword>
<dbReference type="InterPro" id="IPR020843">
    <property type="entry name" value="ER"/>
</dbReference>
<name>A0ABX0SEJ3_9ACTN</name>
<dbReference type="PANTHER" id="PTHR44154:SF1">
    <property type="entry name" value="QUINONE OXIDOREDUCTASE"/>
    <property type="match status" value="1"/>
</dbReference>
<comment type="caution">
    <text evidence="3">The sequence shown here is derived from an EMBL/GenBank/DDBJ whole genome shotgun (WGS) entry which is preliminary data.</text>
</comment>
<organism evidence="3 4">
    <name type="scientific">Brooklawnia cerclae</name>
    <dbReference type="NCBI Taxonomy" id="349934"/>
    <lineage>
        <taxon>Bacteria</taxon>
        <taxon>Bacillati</taxon>
        <taxon>Actinomycetota</taxon>
        <taxon>Actinomycetes</taxon>
        <taxon>Propionibacteriales</taxon>
        <taxon>Propionibacteriaceae</taxon>
        <taxon>Brooklawnia</taxon>
    </lineage>
</organism>
<gene>
    <name evidence="3" type="ORF">FB473_001429</name>
</gene>
<evidence type="ECO:0000313" key="4">
    <source>
        <dbReference type="Proteomes" id="UP000749311"/>
    </source>
</evidence>
<keyword evidence="1" id="KW-0521">NADP</keyword>
<evidence type="ECO:0000313" key="3">
    <source>
        <dbReference type="EMBL" id="NIH56784.1"/>
    </source>
</evidence>
<dbReference type="SMART" id="SM00829">
    <property type="entry name" value="PKS_ER"/>
    <property type="match status" value="1"/>
</dbReference>
<sequence>MRAVVVSSVGADAGVADFPEPPASDSVARVVAAPLNPVDRVIAAGTMAFRRLVPPAVAGLEGVARTPDGELRYFFAPPAPYGSFAEFVPLAGAETTPVPDGLDEVRAAALGVPGVAAWLALTRSGHLAAGESVLVLGATGAVGTIAVQAARALGAGIVVGTARSAEGLDRVERLGGTPASVADPAAFDTVLGTVAPNGFDVIVDLLWGTPLAVAATHLARDARVVQVGNSAGPTATINAPAFRNKGAILVGHSNFLASTEERLSAFAQLAGLAATGELEVAADPIGFDDFDKAWHGEGPAKPVLIP</sequence>
<dbReference type="EMBL" id="JAAMOZ010000001">
    <property type="protein sequence ID" value="NIH56784.1"/>
    <property type="molecule type" value="Genomic_DNA"/>
</dbReference>
<evidence type="ECO:0000256" key="1">
    <source>
        <dbReference type="ARBA" id="ARBA00022857"/>
    </source>
</evidence>
<dbReference type="SUPFAM" id="SSF51735">
    <property type="entry name" value="NAD(P)-binding Rossmann-fold domains"/>
    <property type="match status" value="1"/>
</dbReference>
<reference evidence="3 4" key="1">
    <citation type="submission" date="2020-02" db="EMBL/GenBank/DDBJ databases">
        <title>Sequencing the genomes of 1000 actinobacteria strains.</title>
        <authorList>
            <person name="Klenk H.-P."/>
        </authorList>
    </citation>
    <scope>NUCLEOTIDE SEQUENCE [LARGE SCALE GENOMIC DNA]</scope>
    <source>
        <strain evidence="3 4">DSM 19609</strain>
    </source>
</reference>
<dbReference type="Proteomes" id="UP000749311">
    <property type="component" value="Unassembled WGS sequence"/>
</dbReference>
<dbReference type="InterPro" id="IPR036291">
    <property type="entry name" value="NAD(P)-bd_dom_sf"/>
</dbReference>
<dbReference type="SUPFAM" id="SSF50129">
    <property type="entry name" value="GroES-like"/>
    <property type="match status" value="1"/>
</dbReference>
<protein>
    <submittedName>
        <fullName evidence="3">NADPH:quinone reductase-like Zn-dependent oxidoreductase</fullName>
    </submittedName>
</protein>
<feature type="domain" description="Enoyl reductase (ER)" evidence="2">
    <location>
        <begin position="10"/>
        <end position="304"/>
    </location>
</feature>
<dbReference type="InterPro" id="IPR051603">
    <property type="entry name" value="Zinc-ADH_QOR/CCCR"/>
</dbReference>
<dbReference type="RefSeq" id="WP_167165985.1">
    <property type="nucleotide sequence ID" value="NZ_BAAAOO010000015.1"/>
</dbReference>
<dbReference type="InterPro" id="IPR013149">
    <property type="entry name" value="ADH-like_C"/>
</dbReference>
<dbReference type="PANTHER" id="PTHR44154">
    <property type="entry name" value="QUINONE OXIDOREDUCTASE"/>
    <property type="match status" value="1"/>
</dbReference>
<dbReference type="Gene3D" id="3.40.50.720">
    <property type="entry name" value="NAD(P)-binding Rossmann-like Domain"/>
    <property type="match status" value="1"/>
</dbReference>
<evidence type="ECO:0000259" key="2">
    <source>
        <dbReference type="SMART" id="SM00829"/>
    </source>
</evidence>
<dbReference type="InterPro" id="IPR011032">
    <property type="entry name" value="GroES-like_sf"/>
</dbReference>
<accession>A0ABX0SEJ3</accession>